<name>A0A508WXD1_9HYPH</name>
<organism evidence="1">
    <name type="scientific">Sinorhizobium medicae</name>
    <dbReference type="NCBI Taxonomy" id="110321"/>
    <lineage>
        <taxon>Bacteria</taxon>
        <taxon>Pseudomonadati</taxon>
        <taxon>Pseudomonadota</taxon>
        <taxon>Alphaproteobacteria</taxon>
        <taxon>Hyphomicrobiales</taxon>
        <taxon>Rhizobiaceae</taxon>
        <taxon>Sinorhizobium/Ensifer group</taxon>
        <taxon>Sinorhizobium</taxon>
    </lineage>
</organism>
<accession>A0A508WXD1</accession>
<sequence>MEQLRPPCGGQALPGFLRRFQPLPLRSPQAWSLQCRVNISHAKVVTGIEQRSGTLFFQRVGEAIPKVQSATRAKPLTVIYPGLHRCAGRTIIDGGYVDAEDGKKSIQVGNRFATVPAPHSTCHNSAGFDIVHCRDET</sequence>
<gene>
    <name evidence="1" type="ORF">EMEDMD4_340034</name>
</gene>
<protein>
    <submittedName>
        <fullName evidence="1">Uncharacterized protein</fullName>
    </submittedName>
</protein>
<reference evidence="1" key="1">
    <citation type="submission" date="2019-06" db="EMBL/GenBank/DDBJ databases">
        <authorList>
            <person name="Le Quere A."/>
            <person name="Colella S."/>
        </authorList>
    </citation>
    <scope>NUCLEOTIDE SEQUENCE</scope>
    <source>
        <strain evidence="1">EmedicaeMD41</strain>
    </source>
</reference>
<dbReference type="EMBL" id="CABFNB010000100">
    <property type="protein sequence ID" value="VTZ62097.1"/>
    <property type="molecule type" value="Genomic_DNA"/>
</dbReference>
<evidence type="ECO:0000313" key="1">
    <source>
        <dbReference type="EMBL" id="VTZ62097.1"/>
    </source>
</evidence>
<dbReference type="AlphaFoldDB" id="A0A508WXD1"/>
<proteinExistence type="predicted"/>
<dbReference type="Proteomes" id="UP000507954">
    <property type="component" value="Unassembled WGS sequence"/>
</dbReference>